<dbReference type="GO" id="GO:0016139">
    <property type="term" value="P:glycoside catabolic process"/>
    <property type="evidence" value="ECO:0007669"/>
    <property type="project" value="TreeGrafter"/>
</dbReference>
<name>A0A5C6E5X7_9BACT</name>
<evidence type="ECO:0000256" key="1">
    <source>
        <dbReference type="ARBA" id="ARBA00004071"/>
    </source>
</evidence>
<keyword evidence="5" id="KW-0378">Hydrolase</keyword>
<dbReference type="InterPro" id="IPR016286">
    <property type="entry name" value="FUC_metazoa-typ"/>
</dbReference>
<dbReference type="GO" id="GO:0006004">
    <property type="term" value="P:fucose metabolic process"/>
    <property type="evidence" value="ECO:0007669"/>
    <property type="project" value="InterPro"/>
</dbReference>
<evidence type="ECO:0000256" key="2">
    <source>
        <dbReference type="ARBA" id="ARBA00007951"/>
    </source>
</evidence>
<dbReference type="PRINTS" id="PR00741">
    <property type="entry name" value="GLHYDRLASE29"/>
</dbReference>
<dbReference type="Gene3D" id="3.20.20.80">
    <property type="entry name" value="Glycosidases"/>
    <property type="match status" value="1"/>
</dbReference>
<evidence type="ECO:0000256" key="3">
    <source>
        <dbReference type="ARBA" id="ARBA00012662"/>
    </source>
</evidence>
<evidence type="ECO:0000313" key="11">
    <source>
        <dbReference type="Proteomes" id="UP000315471"/>
    </source>
</evidence>
<feature type="site" description="May be important for catalysis" evidence="7">
    <location>
        <position position="287"/>
    </location>
</feature>
<keyword evidence="6" id="KW-0326">Glycosidase</keyword>
<reference evidence="10 11" key="1">
    <citation type="submission" date="2019-02" db="EMBL/GenBank/DDBJ databases">
        <title>Deep-cultivation of Planctomycetes and their phenomic and genomic characterization uncovers novel biology.</title>
        <authorList>
            <person name="Wiegand S."/>
            <person name="Jogler M."/>
            <person name="Boedeker C."/>
            <person name="Pinto D."/>
            <person name="Vollmers J."/>
            <person name="Rivas-Marin E."/>
            <person name="Kohn T."/>
            <person name="Peeters S.H."/>
            <person name="Heuer A."/>
            <person name="Rast P."/>
            <person name="Oberbeckmann S."/>
            <person name="Bunk B."/>
            <person name="Jeske O."/>
            <person name="Meyerdierks A."/>
            <person name="Storesund J.E."/>
            <person name="Kallscheuer N."/>
            <person name="Luecker S."/>
            <person name="Lage O.M."/>
            <person name="Pohl T."/>
            <person name="Merkel B.J."/>
            <person name="Hornburger P."/>
            <person name="Mueller R.-W."/>
            <person name="Bruemmer F."/>
            <person name="Labrenz M."/>
            <person name="Spormann A.M."/>
            <person name="Op Den Camp H."/>
            <person name="Overmann J."/>
            <person name="Amann R."/>
            <person name="Jetten M.S.M."/>
            <person name="Mascher T."/>
            <person name="Medema M.H."/>
            <person name="Devos D.P."/>
            <person name="Kaster A.-K."/>
            <person name="Ovreas L."/>
            <person name="Rohde M."/>
            <person name="Galperin M.Y."/>
            <person name="Jogler C."/>
        </authorList>
    </citation>
    <scope>NUCLEOTIDE SEQUENCE [LARGE SCALE GENOMIC DNA]</scope>
    <source>
        <strain evidence="10 11">Q31b</strain>
    </source>
</reference>
<dbReference type="SUPFAM" id="SSF51445">
    <property type="entry name" value="(Trans)glycosidases"/>
    <property type="match status" value="1"/>
</dbReference>
<comment type="function">
    <text evidence="1">Alpha-L-fucosidase is responsible for hydrolyzing the alpha-1,6-linked fucose joined to the reducing-end N-acetylglucosamine of the carbohydrate moieties of glycoproteins.</text>
</comment>
<feature type="domain" description="Glycoside hydrolase family 29 N-terminal" evidence="9">
    <location>
        <begin position="34"/>
        <end position="355"/>
    </location>
</feature>
<dbReference type="InterPro" id="IPR057739">
    <property type="entry name" value="Glyco_hydro_29_N"/>
</dbReference>
<sequence precursor="true">MKKNKFILLAVVQACLLSVPAVVAADPDNGTTSPSRTDDSHMDWWREARFGMFIHWGLYSVQGGEWKGKDYGKEQGGASAEWLMNSANIPKEEYRNTLAPKFNPTEFDAEKWVSTAKQAGMKYMVITSKHHDGFCLFETKATDYNVMEATPFQRDIIKELSQECAKQGIKFGVYYSQFKDWYHRSRGRGNAGTLSTEEYLKLVETNLDELLSNYGEMAVLWFDVGGNDVIEANAQGARVRELQPNAVICSRLYSRRVPVGQRTYADFESLPDRMLPKKRMTEDTETCMTMRHNWGYDRTDDAWKSPKDIIEFTALCAARGVNLLLNVGPTPEGTLVPEEIERLKEVGQWMEVNGESIYGTHYSPVDYDFWWGAMTQKDKTLYLHVLEWKPEGIEFNGIVGKPSKAYFLADPKREALPVSYDASGNVTSIEVPAKALDTRDTVIAVEYDAPIVTDPDAKGKYHWYTNRRMRHTDIRESNRAGRQSLPQAVTGE</sequence>
<dbReference type="AlphaFoldDB" id="A0A5C6E5X7"/>
<evidence type="ECO:0000256" key="6">
    <source>
        <dbReference type="ARBA" id="ARBA00023295"/>
    </source>
</evidence>
<dbReference type="OrthoDB" id="107551at2"/>
<evidence type="ECO:0000313" key="10">
    <source>
        <dbReference type="EMBL" id="TWU44228.1"/>
    </source>
</evidence>
<evidence type="ECO:0000259" key="9">
    <source>
        <dbReference type="Pfam" id="PF01120"/>
    </source>
</evidence>
<dbReference type="InterPro" id="IPR000933">
    <property type="entry name" value="Glyco_hydro_29"/>
</dbReference>
<dbReference type="PANTHER" id="PTHR10030:SF37">
    <property type="entry name" value="ALPHA-L-FUCOSIDASE-RELATED"/>
    <property type="match status" value="1"/>
</dbReference>
<proteinExistence type="inferred from homology"/>
<keyword evidence="4 8" id="KW-0732">Signal</keyword>
<evidence type="ECO:0000256" key="8">
    <source>
        <dbReference type="SAM" id="SignalP"/>
    </source>
</evidence>
<evidence type="ECO:0000256" key="5">
    <source>
        <dbReference type="ARBA" id="ARBA00022801"/>
    </source>
</evidence>
<keyword evidence="11" id="KW-1185">Reference proteome</keyword>
<protein>
    <recommendedName>
        <fullName evidence="3">alpha-L-fucosidase</fullName>
        <ecNumber evidence="3">3.2.1.51</ecNumber>
    </recommendedName>
</protein>
<evidence type="ECO:0000256" key="4">
    <source>
        <dbReference type="ARBA" id="ARBA00022729"/>
    </source>
</evidence>
<dbReference type="EC" id="3.2.1.51" evidence="3"/>
<dbReference type="SMART" id="SM00812">
    <property type="entry name" value="Alpha_L_fucos"/>
    <property type="match status" value="1"/>
</dbReference>
<comment type="similarity">
    <text evidence="2">Belongs to the glycosyl hydrolase 29 family.</text>
</comment>
<dbReference type="EMBL" id="SJPY01000002">
    <property type="protein sequence ID" value="TWU44228.1"/>
    <property type="molecule type" value="Genomic_DNA"/>
</dbReference>
<dbReference type="Proteomes" id="UP000315471">
    <property type="component" value="Unassembled WGS sequence"/>
</dbReference>
<dbReference type="RefSeq" id="WP_146599222.1">
    <property type="nucleotide sequence ID" value="NZ_SJPY01000002.1"/>
</dbReference>
<accession>A0A5C6E5X7</accession>
<dbReference type="PANTHER" id="PTHR10030">
    <property type="entry name" value="ALPHA-L-FUCOSIDASE"/>
    <property type="match status" value="1"/>
</dbReference>
<comment type="caution">
    <text evidence="10">The sequence shown here is derived from an EMBL/GenBank/DDBJ whole genome shotgun (WGS) entry which is preliminary data.</text>
</comment>
<feature type="chain" id="PRO_5022895007" description="alpha-L-fucosidase" evidence="8">
    <location>
        <begin position="25"/>
        <end position="492"/>
    </location>
</feature>
<organism evidence="10 11">
    <name type="scientific">Novipirellula aureliae</name>
    <dbReference type="NCBI Taxonomy" id="2527966"/>
    <lineage>
        <taxon>Bacteria</taxon>
        <taxon>Pseudomonadati</taxon>
        <taxon>Planctomycetota</taxon>
        <taxon>Planctomycetia</taxon>
        <taxon>Pirellulales</taxon>
        <taxon>Pirellulaceae</taxon>
        <taxon>Novipirellula</taxon>
    </lineage>
</organism>
<dbReference type="InterPro" id="IPR017853">
    <property type="entry name" value="GH"/>
</dbReference>
<feature type="signal peptide" evidence="8">
    <location>
        <begin position="1"/>
        <end position="24"/>
    </location>
</feature>
<dbReference type="PIRSF" id="PIRSF001092">
    <property type="entry name" value="Alpha-L-fucosidase"/>
    <property type="match status" value="1"/>
</dbReference>
<dbReference type="GO" id="GO:0005764">
    <property type="term" value="C:lysosome"/>
    <property type="evidence" value="ECO:0007669"/>
    <property type="project" value="TreeGrafter"/>
</dbReference>
<gene>
    <name evidence="10" type="ORF">Q31b_17640</name>
</gene>
<dbReference type="Pfam" id="PF01120">
    <property type="entry name" value="Alpha_L_fucos"/>
    <property type="match status" value="1"/>
</dbReference>
<evidence type="ECO:0000256" key="7">
    <source>
        <dbReference type="PIRSR" id="PIRSR001092-1"/>
    </source>
</evidence>
<dbReference type="GO" id="GO:0004560">
    <property type="term" value="F:alpha-L-fucosidase activity"/>
    <property type="evidence" value="ECO:0007669"/>
    <property type="project" value="InterPro"/>
</dbReference>